<feature type="compositionally biased region" description="Low complexity" evidence="1">
    <location>
        <begin position="223"/>
        <end position="243"/>
    </location>
</feature>
<comment type="caution">
    <text evidence="2">The sequence shown here is derived from an EMBL/GenBank/DDBJ whole genome shotgun (WGS) entry which is preliminary data.</text>
</comment>
<organism evidence="2 3">
    <name type="scientific">Phrynocephalus forsythii</name>
    <dbReference type="NCBI Taxonomy" id="171643"/>
    <lineage>
        <taxon>Eukaryota</taxon>
        <taxon>Metazoa</taxon>
        <taxon>Chordata</taxon>
        <taxon>Craniata</taxon>
        <taxon>Vertebrata</taxon>
        <taxon>Euteleostomi</taxon>
        <taxon>Lepidosauria</taxon>
        <taxon>Squamata</taxon>
        <taxon>Bifurcata</taxon>
        <taxon>Unidentata</taxon>
        <taxon>Episquamata</taxon>
        <taxon>Toxicofera</taxon>
        <taxon>Iguania</taxon>
        <taxon>Acrodonta</taxon>
        <taxon>Agamidae</taxon>
        <taxon>Agaminae</taxon>
        <taxon>Phrynocephalus</taxon>
    </lineage>
</organism>
<accession>A0A9Q0XSQ2</accession>
<feature type="compositionally biased region" description="Pro residues" evidence="1">
    <location>
        <begin position="250"/>
        <end position="261"/>
    </location>
</feature>
<feature type="compositionally biased region" description="Low complexity" evidence="1">
    <location>
        <begin position="144"/>
        <end position="181"/>
    </location>
</feature>
<feature type="region of interest" description="Disordered" evidence="1">
    <location>
        <begin position="32"/>
        <end position="55"/>
    </location>
</feature>
<proteinExistence type="predicted"/>
<keyword evidence="3" id="KW-1185">Reference proteome</keyword>
<protein>
    <submittedName>
        <fullName evidence="2">Uncharacterized protein</fullName>
    </submittedName>
</protein>
<feature type="compositionally biased region" description="Low complexity" evidence="1">
    <location>
        <begin position="262"/>
        <end position="276"/>
    </location>
</feature>
<reference evidence="2" key="1">
    <citation type="journal article" date="2023" name="DNA Res.">
        <title>Chromosome-level genome assembly of Phrynocephalus forsythii using third-generation DNA sequencing and Hi-C analysis.</title>
        <authorList>
            <person name="Qi Y."/>
            <person name="Zhao W."/>
            <person name="Zhao Y."/>
            <person name="Niu C."/>
            <person name="Cao S."/>
            <person name="Zhang Y."/>
        </authorList>
    </citation>
    <scope>NUCLEOTIDE SEQUENCE</scope>
    <source>
        <tissue evidence="2">Muscle</tissue>
    </source>
</reference>
<feature type="region of interest" description="Disordered" evidence="1">
    <location>
        <begin position="89"/>
        <end position="192"/>
    </location>
</feature>
<evidence type="ECO:0000313" key="2">
    <source>
        <dbReference type="EMBL" id="KAJ7322591.1"/>
    </source>
</evidence>
<feature type="region of interest" description="Disordered" evidence="1">
    <location>
        <begin position="208"/>
        <end position="285"/>
    </location>
</feature>
<name>A0A9Q0XSQ2_9SAUR</name>
<sequence>MPLETFGSKSPDFASDILCPHWLSAGLQSRQQRWRGGEKLTDAKPSSPLPPHGVQRGGLSIAPCSAEASPVVFLSLRANALCKVEGEILKGWSPRPPPPRLSVSPRRSAIAAPPGLLRNPVTGLSGPSGSPRRQLPRRPRPRQRPLGPSRAAAALLPPRDATPSPASRARPGSATAAAAALLPPPGLGPVHRPLGAIRERAALCPGRRKHFAKIREPPPSPPASRAVPGAAAALLPRPASAPSTGLSGRPGPPPPPLPPRCPAGRDSVTGLLGPSREPLPPPRPP</sequence>
<dbReference type="AlphaFoldDB" id="A0A9Q0XSQ2"/>
<evidence type="ECO:0000313" key="3">
    <source>
        <dbReference type="Proteomes" id="UP001142489"/>
    </source>
</evidence>
<feature type="compositionally biased region" description="Basic residues" evidence="1">
    <location>
        <begin position="134"/>
        <end position="143"/>
    </location>
</feature>
<dbReference type="Proteomes" id="UP001142489">
    <property type="component" value="Unassembled WGS sequence"/>
</dbReference>
<gene>
    <name evidence="2" type="ORF">JRQ81_018878</name>
</gene>
<dbReference type="EMBL" id="JAPFRF010000009">
    <property type="protein sequence ID" value="KAJ7322591.1"/>
    <property type="molecule type" value="Genomic_DNA"/>
</dbReference>
<evidence type="ECO:0000256" key="1">
    <source>
        <dbReference type="SAM" id="MobiDB-lite"/>
    </source>
</evidence>